<reference evidence="2 3" key="1">
    <citation type="submission" date="2018-09" db="EMBL/GenBank/DDBJ databases">
        <title>Genomic Encyclopedia of Archaeal and Bacterial Type Strains, Phase II (KMG-II): from individual species to whole genera.</title>
        <authorList>
            <person name="Goeker M."/>
        </authorList>
    </citation>
    <scope>NUCLEOTIDE SEQUENCE [LARGE SCALE GENOMIC DNA]</scope>
    <source>
        <strain evidence="2 3">DSM 17008</strain>
    </source>
</reference>
<comment type="caution">
    <text evidence="2">The sequence shown here is derived from an EMBL/GenBank/DDBJ whole genome shotgun (WGS) entry which is preliminary data.</text>
</comment>
<dbReference type="Proteomes" id="UP000285120">
    <property type="component" value="Unassembled WGS sequence"/>
</dbReference>
<dbReference type="Pfam" id="PF03780">
    <property type="entry name" value="Asp23"/>
    <property type="match status" value="1"/>
</dbReference>
<dbReference type="OrthoDB" id="9793465at2"/>
<dbReference type="PANTHER" id="PTHR34297:SF1">
    <property type="entry name" value="ASP23_GLS24 FAMILY ENVELOPE STRESS RESPONSE PROTEIN"/>
    <property type="match status" value="1"/>
</dbReference>
<protein>
    <submittedName>
        <fullName evidence="2">Putative alkaline shock family protein YloU</fullName>
    </submittedName>
</protein>
<evidence type="ECO:0000313" key="2">
    <source>
        <dbReference type="EMBL" id="RKD72961.1"/>
    </source>
</evidence>
<comment type="similarity">
    <text evidence="1">Belongs to the asp23 family.</text>
</comment>
<keyword evidence="3" id="KW-1185">Reference proteome</keyword>
<evidence type="ECO:0000256" key="1">
    <source>
        <dbReference type="ARBA" id="ARBA00005721"/>
    </source>
</evidence>
<name>A0A419V3H9_9BACL</name>
<dbReference type="RefSeq" id="WP_120193349.1">
    <property type="nucleotide sequence ID" value="NZ_RAPK01000009.1"/>
</dbReference>
<dbReference type="PANTHER" id="PTHR34297">
    <property type="entry name" value="HYPOTHETICAL CYTOSOLIC PROTEIN-RELATED"/>
    <property type="match status" value="1"/>
</dbReference>
<gene>
    <name evidence="2" type="ORF">ATL39_2158</name>
</gene>
<dbReference type="EMBL" id="RAPK01000009">
    <property type="protein sequence ID" value="RKD72961.1"/>
    <property type="molecule type" value="Genomic_DNA"/>
</dbReference>
<sequence>MSDAKVLDIKEEWNELGRIEIAPDVIEVITALAVSEVSGVHSLRGNFALDVAEKLGRKNVSKGVKVDLGEMGVKIDVSVTMQYGVAVPQVAKELQKAIYQALRTMTSVAIDSINIHVAAIQLDHAETKEADKQN</sequence>
<evidence type="ECO:0000313" key="3">
    <source>
        <dbReference type="Proteomes" id="UP000285120"/>
    </source>
</evidence>
<organism evidence="2 3">
    <name type="scientific">Sinobaca qinghaiensis</name>
    <dbReference type="NCBI Taxonomy" id="342944"/>
    <lineage>
        <taxon>Bacteria</taxon>
        <taxon>Bacillati</taxon>
        <taxon>Bacillota</taxon>
        <taxon>Bacilli</taxon>
        <taxon>Bacillales</taxon>
        <taxon>Sporolactobacillaceae</taxon>
        <taxon>Sinobaca</taxon>
    </lineage>
</organism>
<dbReference type="InterPro" id="IPR005531">
    <property type="entry name" value="Asp23"/>
</dbReference>
<accession>A0A419V3H9</accession>
<dbReference type="AlphaFoldDB" id="A0A419V3H9"/>
<proteinExistence type="inferred from homology"/>